<evidence type="ECO:0000256" key="4">
    <source>
        <dbReference type="ARBA" id="ARBA00023242"/>
    </source>
</evidence>
<dbReference type="AlphaFoldDB" id="U4LGZ6"/>
<dbReference type="PANTHER" id="PTHR46910:SF3">
    <property type="entry name" value="HALOTOLERANCE PROTEIN 9-RELATED"/>
    <property type="match status" value="1"/>
</dbReference>
<evidence type="ECO:0000256" key="5">
    <source>
        <dbReference type="SAM" id="MobiDB-lite"/>
    </source>
</evidence>
<evidence type="ECO:0008006" key="8">
    <source>
        <dbReference type="Google" id="ProtNLM"/>
    </source>
</evidence>
<dbReference type="OrthoDB" id="1919336at2759"/>
<accession>U4LGZ6</accession>
<keyword evidence="3" id="KW-0238">DNA-binding</keyword>
<feature type="compositionally biased region" description="Low complexity" evidence="5">
    <location>
        <begin position="135"/>
        <end position="149"/>
    </location>
</feature>
<dbReference type="PANTHER" id="PTHR46910">
    <property type="entry name" value="TRANSCRIPTION FACTOR PDR1"/>
    <property type="match status" value="1"/>
</dbReference>
<dbReference type="GO" id="GO:0003700">
    <property type="term" value="F:DNA-binding transcription factor activity"/>
    <property type="evidence" value="ECO:0007669"/>
    <property type="project" value="InterPro"/>
</dbReference>
<keyword evidence="2" id="KW-0479">Metal-binding</keyword>
<feature type="compositionally biased region" description="Basic residues" evidence="5">
    <location>
        <begin position="241"/>
        <end position="251"/>
    </location>
</feature>
<dbReference type="GO" id="GO:0005634">
    <property type="term" value="C:nucleus"/>
    <property type="evidence" value="ECO:0007669"/>
    <property type="project" value="UniProtKB-SubCell"/>
</dbReference>
<comment type="subcellular location">
    <subcellularLocation>
        <location evidence="1">Nucleus</location>
    </subcellularLocation>
</comment>
<evidence type="ECO:0000313" key="7">
    <source>
        <dbReference type="Proteomes" id="UP000018144"/>
    </source>
</evidence>
<dbReference type="GO" id="GO:0003677">
    <property type="term" value="F:DNA binding"/>
    <property type="evidence" value="ECO:0007669"/>
    <property type="project" value="UniProtKB-KW"/>
</dbReference>
<protein>
    <recommendedName>
        <fullName evidence="8">Transcription factor domain-containing protein</fullName>
    </recommendedName>
</protein>
<dbReference type="EMBL" id="HF935594">
    <property type="protein sequence ID" value="CCX11118.1"/>
    <property type="molecule type" value="Genomic_DNA"/>
</dbReference>
<dbReference type="OMA" id="VELCATH"/>
<reference evidence="6 7" key="1">
    <citation type="journal article" date="2013" name="PLoS Genet.">
        <title>The genome and development-dependent transcriptomes of Pyronema confluens: a window into fungal evolution.</title>
        <authorList>
            <person name="Traeger S."/>
            <person name="Altegoer F."/>
            <person name="Freitag M."/>
            <person name="Gabaldon T."/>
            <person name="Kempken F."/>
            <person name="Kumar A."/>
            <person name="Marcet-Houben M."/>
            <person name="Poggeler S."/>
            <person name="Stajich J.E."/>
            <person name="Nowrousian M."/>
        </authorList>
    </citation>
    <scope>NUCLEOTIDE SEQUENCE [LARGE SCALE GENOMIC DNA]</scope>
    <source>
        <strain evidence="7">CBS 100304</strain>
        <tissue evidence="6">Vegetative mycelium</tissue>
    </source>
</reference>
<gene>
    <name evidence="6" type="ORF">PCON_10712</name>
</gene>
<dbReference type="InterPro" id="IPR050987">
    <property type="entry name" value="AtrR-like"/>
</dbReference>
<evidence type="ECO:0000256" key="1">
    <source>
        <dbReference type="ARBA" id="ARBA00004123"/>
    </source>
</evidence>
<evidence type="ECO:0000256" key="3">
    <source>
        <dbReference type="ARBA" id="ARBA00023125"/>
    </source>
</evidence>
<feature type="region of interest" description="Disordered" evidence="5">
    <location>
        <begin position="135"/>
        <end position="169"/>
    </location>
</feature>
<dbReference type="Proteomes" id="UP000018144">
    <property type="component" value="Unassembled WGS sequence"/>
</dbReference>
<sequence>MPELMCPVPQNEALEIMENIYSNSTTTQANNHTYPRPAPRTADANYLLCLMLLLAALGARYLADNEVTDDEQAALFTSGRWYLDMAFGIKDANDLQRLRANVLVALNLIFEKRIVSIEYLNRAIAIGLARGLHRSAPPAASRTPPRTATVGAEPDGYAGSRNRQQTMGDGDTQLFDYWPYWKRIWQSLVFVDGWLSTSVGGVPQVCKTLEPISEDLGHLGNPQQQHHLVVHQHGQHEQHGHGQRSPHHPHHPPQPPPHPDDGGDGGCGGANRPSSRDLEGNLHAELARLGVLMGAITKDVIAPETVELNMVRVYNDRLQAWHSTLPEALTLQSAVRNQYELPHKNSTLLIHCAYLLSITHLTRRLLVETATAQLSGSSSLAGVRSGSACSGSSNSALSAGPGASPGGAGEGLLAEPTATAETFSTMCVDVAHQIATVVGMLRAEDKLTRRCWLIIQSAYTAAMIICLDLARNRGRPQLESKFNDSQVHISACIDTLHQSAGSDPVSQRYLEIILPIYRTLTIPDTSLATKRARLYRDPLSGAFGDPGSETYPTNDAVLDTILEYLKAPYGGERTIMDQDFFSAGGAGNFPEHYRFLNPPPSNTRFNTPRQPNGHSQIYAISNGNATPSNGTHDIRMGNNPMDHHQPSPPKNRYGAFKSMEELEAFYRRVT</sequence>
<keyword evidence="7" id="KW-1185">Reference proteome</keyword>
<name>U4LGZ6_PYROM</name>
<evidence type="ECO:0000313" key="6">
    <source>
        <dbReference type="EMBL" id="CCX11118.1"/>
    </source>
</evidence>
<feature type="region of interest" description="Disordered" evidence="5">
    <location>
        <begin position="228"/>
        <end position="277"/>
    </location>
</feature>
<dbReference type="GO" id="GO:0046872">
    <property type="term" value="F:metal ion binding"/>
    <property type="evidence" value="ECO:0007669"/>
    <property type="project" value="UniProtKB-KW"/>
</dbReference>
<dbReference type="STRING" id="1076935.U4LGZ6"/>
<dbReference type="eggNOG" id="ENOG502SDAJ">
    <property type="taxonomic scope" value="Eukaryota"/>
</dbReference>
<proteinExistence type="predicted"/>
<organism evidence="6 7">
    <name type="scientific">Pyronema omphalodes (strain CBS 100304)</name>
    <name type="common">Pyronema confluens</name>
    <dbReference type="NCBI Taxonomy" id="1076935"/>
    <lineage>
        <taxon>Eukaryota</taxon>
        <taxon>Fungi</taxon>
        <taxon>Dikarya</taxon>
        <taxon>Ascomycota</taxon>
        <taxon>Pezizomycotina</taxon>
        <taxon>Pezizomycetes</taxon>
        <taxon>Pezizales</taxon>
        <taxon>Pyronemataceae</taxon>
        <taxon>Pyronema</taxon>
    </lineage>
</organism>
<dbReference type="CDD" id="cd12148">
    <property type="entry name" value="fungal_TF_MHR"/>
    <property type="match status" value="1"/>
</dbReference>
<evidence type="ECO:0000256" key="2">
    <source>
        <dbReference type="ARBA" id="ARBA00022723"/>
    </source>
</evidence>
<keyword evidence="4" id="KW-0539">Nucleus</keyword>